<dbReference type="PROSITE" id="PS50238">
    <property type="entry name" value="RHOGAP"/>
    <property type="match status" value="1"/>
</dbReference>
<feature type="coiled-coil region" evidence="2">
    <location>
        <begin position="528"/>
        <end position="587"/>
    </location>
</feature>
<evidence type="ECO:0008006" key="8">
    <source>
        <dbReference type="Google" id="ProtNLM"/>
    </source>
</evidence>
<dbReference type="Gramene" id="TRITD4Bv1G092110.6">
    <property type="protein sequence ID" value="TRITD4Bv1G092110.6"/>
    <property type="gene ID" value="TRITD4Bv1G092110"/>
</dbReference>
<dbReference type="InterPro" id="IPR052799">
    <property type="entry name" value="Rho_GAP_Regulators"/>
</dbReference>
<gene>
    <name evidence="6" type="ORF">TRITD_4Bv1G092110</name>
</gene>
<dbReference type="EMBL" id="LT934118">
    <property type="protein sequence ID" value="VAI05429.1"/>
    <property type="molecule type" value="Genomic_DNA"/>
</dbReference>
<feature type="coiled-coil region" evidence="2">
    <location>
        <begin position="619"/>
        <end position="646"/>
    </location>
</feature>
<name>A0A9R0T2R5_TRITD</name>
<feature type="domain" description="Rho-GAP" evidence="5">
    <location>
        <begin position="184"/>
        <end position="384"/>
    </location>
</feature>
<dbReference type="Pfam" id="PF14389">
    <property type="entry name" value="Lzipper-MIP1"/>
    <property type="match status" value="1"/>
</dbReference>
<evidence type="ECO:0000313" key="7">
    <source>
        <dbReference type="Proteomes" id="UP000324705"/>
    </source>
</evidence>
<reference evidence="6 7" key="1">
    <citation type="submission" date="2017-09" db="EMBL/GenBank/DDBJ databases">
        <authorList>
            <consortium name="International Durum Wheat Genome Sequencing Consortium (IDWGSC)"/>
            <person name="Milanesi L."/>
        </authorList>
    </citation>
    <scope>NUCLEOTIDE SEQUENCE [LARGE SCALE GENOMIC DNA]</scope>
    <source>
        <strain evidence="7">cv. Svevo</strain>
    </source>
</reference>
<dbReference type="GO" id="GO:0005096">
    <property type="term" value="F:GTPase activator activity"/>
    <property type="evidence" value="ECO:0007669"/>
    <property type="project" value="UniProtKB-KW"/>
</dbReference>
<feature type="compositionally biased region" description="Polar residues" evidence="3">
    <location>
        <begin position="394"/>
        <end position="414"/>
    </location>
</feature>
<feature type="compositionally biased region" description="Polar residues" evidence="3">
    <location>
        <begin position="722"/>
        <end position="740"/>
    </location>
</feature>
<dbReference type="SUPFAM" id="SSF50729">
    <property type="entry name" value="PH domain-like"/>
    <property type="match status" value="1"/>
</dbReference>
<dbReference type="GO" id="GO:0007165">
    <property type="term" value="P:signal transduction"/>
    <property type="evidence" value="ECO:0007669"/>
    <property type="project" value="InterPro"/>
</dbReference>
<dbReference type="Pfam" id="PF00169">
    <property type="entry name" value="PH"/>
    <property type="match status" value="1"/>
</dbReference>
<dbReference type="InterPro" id="IPR025757">
    <property type="entry name" value="MIP1_Leuzipper"/>
</dbReference>
<dbReference type="Proteomes" id="UP000324705">
    <property type="component" value="Chromosome 4B"/>
</dbReference>
<dbReference type="PROSITE" id="PS50003">
    <property type="entry name" value="PH_DOMAIN"/>
    <property type="match status" value="1"/>
</dbReference>
<dbReference type="InterPro" id="IPR001849">
    <property type="entry name" value="PH_domain"/>
</dbReference>
<dbReference type="InterPro" id="IPR011993">
    <property type="entry name" value="PH-like_dom_sf"/>
</dbReference>
<keyword evidence="7" id="KW-1185">Reference proteome</keyword>
<organism evidence="6 7">
    <name type="scientific">Triticum turgidum subsp. durum</name>
    <name type="common">Durum wheat</name>
    <name type="synonym">Triticum durum</name>
    <dbReference type="NCBI Taxonomy" id="4567"/>
    <lineage>
        <taxon>Eukaryota</taxon>
        <taxon>Viridiplantae</taxon>
        <taxon>Streptophyta</taxon>
        <taxon>Embryophyta</taxon>
        <taxon>Tracheophyta</taxon>
        <taxon>Spermatophyta</taxon>
        <taxon>Magnoliopsida</taxon>
        <taxon>Liliopsida</taxon>
        <taxon>Poales</taxon>
        <taxon>Poaceae</taxon>
        <taxon>BOP clade</taxon>
        <taxon>Pooideae</taxon>
        <taxon>Triticodae</taxon>
        <taxon>Triticeae</taxon>
        <taxon>Triticinae</taxon>
        <taxon>Triticum</taxon>
    </lineage>
</organism>
<keyword evidence="2" id="KW-0175">Coiled coil</keyword>
<dbReference type="CDD" id="cd00159">
    <property type="entry name" value="RhoGAP"/>
    <property type="match status" value="1"/>
</dbReference>
<evidence type="ECO:0000256" key="2">
    <source>
        <dbReference type="SAM" id="Coils"/>
    </source>
</evidence>
<evidence type="ECO:0000313" key="6">
    <source>
        <dbReference type="EMBL" id="VAI05429.1"/>
    </source>
</evidence>
<keyword evidence="1" id="KW-0343">GTPase activation</keyword>
<evidence type="ECO:0000256" key="1">
    <source>
        <dbReference type="ARBA" id="ARBA00022468"/>
    </source>
</evidence>
<evidence type="ECO:0000256" key="3">
    <source>
        <dbReference type="SAM" id="MobiDB-lite"/>
    </source>
</evidence>
<feature type="region of interest" description="Disordered" evidence="3">
    <location>
        <begin position="796"/>
        <end position="815"/>
    </location>
</feature>
<dbReference type="SMART" id="SM00233">
    <property type="entry name" value="PH"/>
    <property type="match status" value="1"/>
</dbReference>
<sequence length="815" mass="90339">MSSAPAPGGAFDRYVQRGGAVAVPASSGNTVFKSGHLFISSKGLGWKSWKKRWFILTRTSLVFFKSNPNTLPQRSGEVSATLGGIDLNNSGSVVVREDKKLLTVLFPHGRDGRAFTLKAETSEDLFEWKAALEEALAQAPNAALVMGHNGIFRNDTCDAYETTAPNWREKRPVKSLVVGRPILLALEDIDGSPSFLEKAMRYLEKHGIRVEGILRQAADVEEVDRRLREYEQGRTEFAPGEDAHIVGDCVKHVLRELPSSPVPSSCCTALLEAFRLETKEARINAMRSAISETFPEPNRRLLQRILKMMYIVASHTMENRMTASAVAACMAPLLLRPLLAGECEMDEVFDVDGDDSAQLLAAANAANSARGIVATLLEEYEIIFDDDRLVRSSLSPGSQIEDSGSEASTDNVNMDTKDNGFHDAENDVDQEMDDDNGAERILSGKLSESSGYAGSDLYDYKVHADDSDADCFVDDKGLEEETDLNRHSNKTNGSHSHVKRSNFWGRNSARKSQHSESVDSSGEEQLAIQRLEIAKNDLQNRIAKEARGNAVLHASLERRKQALHERRLALEQDVSRLQEQLQAERDLRSALEVGLSMSSGQFSSPRAMDSKTRAELEEIALAETDVARLKQKVAELHLLLNQQRQQQYGPSLDANDRYHCNPGHFSQQNFVQPGFDMNLAFCNQEKHRNEESSVDASQWRNIKQHVLPFGSSRPLTRKLSLDASSSDSRGMEASTSMSSENTSVVINVPKLAEGVGYGRQPMVASSTLVELTTRLDFFKERRSQLMEQLHSLDLGHGSASQGFQYKPPSPWNSPR</sequence>
<protein>
    <recommendedName>
        <fullName evidence="8">Rho GTPase-activating protein 7</fullName>
    </recommendedName>
</protein>
<dbReference type="SUPFAM" id="SSF48350">
    <property type="entry name" value="GTPase activation domain, GAP"/>
    <property type="match status" value="1"/>
</dbReference>
<dbReference type="Gene3D" id="1.10.555.10">
    <property type="entry name" value="Rho GTPase activation protein"/>
    <property type="match status" value="1"/>
</dbReference>
<evidence type="ECO:0000259" key="4">
    <source>
        <dbReference type="PROSITE" id="PS50003"/>
    </source>
</evidence>
<feature type="domain" description="PH" evidence="4">
    <location>
        <begin position="30"/>
        <end position="137"/>
    </location>
</feature>
<feature type="region of interest" description="Disordered" evidence="3">
    <location>
        <begin position="720"/>
        <end position="740"/>
    </location>
</feature>
<dbReference type="AlphaFoldDB" id="A0A9R0T2R5"/>
<dbReference type="SMART" id="SM00324">
    <property type="entry name" value="RhoGAP"/>
    <property type="match status" value="1"/>
</dbReference>
<dbReference type="InterPro" id="IPR000198">
    <property type="entry name" value="RhoGAP_dom"/>
</dbReference>
<dbReference type="PANTHER" id="PTHR46265:SF2">
    <property type="entry name" value="RHO GTPASE-ACTIVATING PROTEIN 7"/>
    <property type="match status" value="1"/>
</dbReference>
<dbReference type="InterPro" id="IPR008936">
    <property type="entry name" value="Rho_GTPase_activation_prot"/>
</dbReference>
<dbReference type="CDD" id="cd00821">
    <property type="entry name" value="PH"/>
    <property type="match status" value="1"/>
</dbReference>
<proteinExistence type="predicted"/>
<feature type="region of interest" description="Disordered" evidence="3">
    <location>
        <begin position="482"/>
        <end position="523"/>
    </location>
</feature>
<evidence type="ECO:0000259" key="5">
    <source>
        <dbReference type="PROSITE" id="PS50238"/>
    </source>
</evidence>
<feature type="region of interest" description="Disordered" evidence="3">
    <location>
        <begin position="394"/>
        <end position="434"/>
    </location>
</feature>
<dbReference type="Gene3D" id="2.30.29.30">
    <property type="entry name" value="Pleckstrin-homology domain (PH domain)/Phosphotyrosine-binding domain (PTB)"/>
    <property type="match status" value="1"/>
</dbReference>
<dbReference type="Pfam" id="PF00620">
    <property type="entry name" value="RhoGAP"/>
    <property type="match status" value="1"/>
</dbReference>
<feature type="compositionally biased region" description="Basic and acidic residues" evidence="3">
    <location>
        <begin position="415"/>
        <end position="425"/>
    </location>
</feature>
<accession>A0A9R0T2R5</accession>
<dbReference type="PANTHER" id="PTHR46265">
    <property type="entry name" value="RHO GTPASE-ACTIVATING PROTEIN 7"/>
    <property type="match status" value="1"/>
</dbReference>